<evidence type="ECO:0000256" key="3">
    <source>
        <dbReference type="ARBA" id="ARBA00023136"/>
    </source>
</evidence>
<dbReference type="Proteomes" id="UP000694393">
    <property type="component" value="Unplaced"/>
</dbReference>
<dbReference type="GO" id="GO:0005886">
    <property type="term" value="C:plasma membrane"/>
    <property type="evidence" value="ECO:0007669"/>
    <property type="project" value="TreeGrafter"/>
</dbReference>
<evidence type="ECO:0000256" key="1">
    <source>
        <dbReference type="ARBA" id="ARBA00004370"/>
    </source>
</evidence>
<keyword evidence="6" id="KW-1185">Reference proteome</keyword>
<dbReference type="InterPro" id="IPR036179">
    <property type="entry name" value="Ig-like_dom_sf"/>
</dbReference>
<dbReference type="InterPro" id="IPR013783">
    <property type="entry name" value="Ig-like_fold"/>
</dbReference>
<evidence type="ECO:0000313" key="6">
    <source>
        <dbReference type="Proteomes" id="UP000694393"/>
    </source>
</evidence>
<reference evidence="5" key="1">
    <citation type="submission" date="2025-08" db="UniProtKB">
        <authorList>
            <consortium name="Ensembl"/>
        </authorList>
    </citation>
    <scope>IDENTIFICATION</scope>
</reference>
<sequence>KIQQVGGPRGPCLSLSLSRAGCWAGPVTGPGSVCGPPGGSVAVQCRYETGYEEDPKFWCRAGSCIFSGQHLAETSRAEAEVKWGRVSIRDNRTERVFTVTVENLTPADAGNYYCGIVKDWIIDPTDTVTLIISPGKSRPCSQLAPGGGVSGPAGGCLVPTYRVLGLGQCGVSAAGEPGGGRRM</sequence>
<dbReference type="Gene3D" id="2.60.40.10">
    <property type="entry name" value="Immunoglobulins"/>
    <property type="match status" value="1"/>
</dbReference>
<dbReference type="PANTHER" id="PTHR11860">
    <property type="entry name" value="POLYMERIC-IMMUNOGLOBULIN RECEPTOR"/>
    <property type="match status" value="1"/>
</dbReference>
<dbReference type="InterPro" id="IPR003599">
    <property type="entry name" value="Ig_sub"/>
</dbReference>
<dbReference type="PROSITE" id="PS50835">
    <property type="entry name" value="IG_LIKE"/>
    <property type="match status" value="1"/>
</dbReference>
<dbReference type="AlphaFoldDB" id="A0A8C8S7N5"/>
<dbReference type="InterPro" id="IPR007110">
    <property type="entry name" value="Ig-like_dom"/>
</dbReference>
<dbReference type="InterPro" id="IPR013106">
    <property type="entry name" value="Ig_V-set"/>
</dbReference>
<reference evidence="5" key="2">
    <citation type="submission" date="2025-09" db="UniProtKB">
        <authorList>
            <consortium name="Ensembl"/>
        </authorList>
    </citation>
    <scope>IDENTIFICATION</scope>
</reference>
<protein>
    <recommendedName>
        <fullName evidence="4">Ig-like domain-containing protein</fullName>
    </recommendedName>
</protein>
<organism evidence="5 6">
    <name type="scientific">Pelusios castaneus</name>
    <name type="common">West African mud turtle</name>
    <dbReference type="NCBI Taxonomy" id="367368"/>
    <lineage>
        <taxon>Eukaryota</taxon>
        <taxon>Metazoa</taxon>
        <taxon>Chordata</taxon>
        <taxon>Craniata</taxon>
        <taxon>Vertebrata</taxon>
        <taxon>Euteleostomi</taxon>
        <taxon>Archelosauria</taxon>
        <taxon>Testudinata</taxon>
        <taxon>Testudines</taxon>
        <taxon>Pleurodira</taxon>
        <taxon>Pelomedusidae</taxon>
        <taxon>Pelusios</taxon>
    </lineage>
</organism>
<evidence type="ECO:0000259" key="4">
    <source>
        <dbReference type="PROSITE" id="PS50835"/>
    </source>
</evidence>
<evidence type="ECO:0000256" key="2">
    <source>
        <dbReference type="ARBA" id="ARBA00022692"/>
    </source>
</evidence>
<name>A0A8C8S7N5_9SAUR</name>
<dbReference type="SMART" id="SM00409">
    <property type="entry name" value="IG"/>
    <property type="match status" value="1"/>
</dbReference>
<comment type="subcellular location">
    <subcellularLocation>
        <location evidence="1">Membrane</location>
    </subcellularLocation>
</comment>
<keyword evidence="3" id="KW-0472">Membrane</keyword>
<dbReference type="GO" id="GO:0004888">
    <property type="term" value="F:transmembrane signaling receptor activity"/>
    <property type="evidence" value="ECO:0007669"/>
    <property type="project" value="TreeGrafter"/>
</dbReference>
<proteinExistence type="predicted"/>
<dbReference type="PANTHER" id="PTHR11860:SF87">
    <property type="entry name" value="CMRF35-LIKE MOLECULE 8"/>
    <property type="match status" value="1"/>
</dbReference>
<feature type="domain" description="Ig-like" evidence="4">
    <location>
        <begin position="63"/>
        <end position="114"/>
    </location>
</feature>
<accession>A0A8C8S7N5</accession>
<dbReference type="SUPFAM" id="SSF48726">
    <property type="entry name" value="Immunoglobulin"/>
    <property type="match status" value="1"/>
</dbReference>
<dbReference type="Pfam" id="PF07686">
    <property type="entry name" value="V-set"/>
    <property type="match status" value="1"/>
</dbReference>
<dbReference type="CDD" id="cd05716">
    <property type="entry name" value="IgV_pIgR_like"/>
    <property type="match status" value="1"/>
</dbReference>
<dbReference type="Ensembl" id="ENSPCET00000016513.1">
    <property type="protein sequence ID" value="ENSPCEP00000015953.1"/>
    <property type="gene ID" value="ENSPCEG00000012580.1"/>
</dbReference>
<dbReference type="InterPro" id="IPR050671">
    <property type="entry name" value="CD300_family_receptors"/>
</dbReference>
<keyword evidence="2" id="KW-0812">Transmembrane</keyword>
<evidence type="ECO:0000313" key="5">
    <source>
        <dbReference type="Ensembl" id="ENSPCEP00000015953.1"/>
    </source>
</evidence>